<dbReference type="Pfam" id="PF07714">
    <property type="entry name" value="PK_Tyr_Ser-Thr"/>
    <property type="match status" value="1"/>
</dbReference>
<name>A0A8T0IXM8_CERPU</name>
<dbReference type="FunFam" id="3.30.200.20:FF:000489">
    <property type="entry name" value="Inactive receptor-like serine/threonine-protein kinase"/>
    <property type="match status" value="1"/>
</dbReference>
<evidence type="ECO:0000256" key="3">
    <source>
        <dbReference type="ARBA" id="ARBA00022989"/>
    </source>
</evidence>
<gene>
    <name evidence="8" type="ORF">KC19_2G191600</name>
</gene>
<evidence type="ECO:0000256" key="1">
    <source>
        <dbReference type="ARBA" id="ARBA00022692"/>
    </source>
</evidence>
<protein>
    <recommendedName>
        <fullName evidence="7">Protein kinase domain-containing protein</fullName>
    </recommendedName>
</protein>
<keyword evidence="4 6" id="KW-0472">Membrane</keyword>
<evidence type="ECO:0000313" key="9">
    <source>
        <dbReference type="Proteomes" id="UP000822688"/>
    </source>
</evidence>
<feature type="transmembrane region" description="Helical" evidence="6">
    <location>
        <begin position="96"/>
        <end position="121"/>
    </location>
</feature>
<feature type="domain" description="Protein kinase" evidence="7">
    <location>
        <begin position="163"/>
        <end position="440"/>
    </location>
</feature>
<dbReference type="Gene3D" id="1.10.510.10">
    <property type="entry name" value="Transferase(Phosphotransferase) domain 1"/>
    <property type="match status" value="1"/>
</dbReference>
<dbReference type="PROSITE" id="PS50011">
    <property type="entry name" value="PROTEIN_KINASE_DOM"/>
    <property type="match status" value="1"/>
</dbReference>
<dbReference type="AlphaFoldDB" id="A0A8T0IXM8"/>
<dbReference type="PANTHER" id="PTHR46084">
    <property type="entry name" value="PROTEIN MALE DISCOVERER 2"/>
    <property type="match status" value="1"/>
</dbReference>
<dbReference type="Gene3D" id="3.30.200.20">
    <property type="entry name" value="Phosphorylase Kinase, domain 1"/>
    <property type="match status" value="1"/>
</dbReference>
<dbReference type="PANTHER" id="PTHR46084:SF14">
    <property type="entry name" value="PROTEIN KINASE DOMAIN-CONTAINING PROTEIN"/>
    <property type="match status" value="1"/>
</dbReference>
<evidence type="ECO:0000256" key="4">
    <source>
        <dbReference type="ARBA" id="ARBA00023136"/>
    </source>
</evidence>
<proteinExistence type="predicted"/>
<evidence type="ECO:0000313" key="8">
    <source>
        <dbReference type="EMBL" id="KAG0587792.1"/>
    </source>
</evidence>
<dbReference type="GO" id="GO:0012505">
    <property type="term" value="C:endomembrane system"/>
    <property type="evidence" value="ECO:0007669"/>
    <property type="project" value="UniProtKB-SubCell"/>
</dbReference>
<comment type="caution">
    <text evidence="8">The sequence shown here is derived from an EMBL/GenBank/DDBJ whole genome shotgun (WGS) entry which is preliminary data.</text>
</comment>
<keyword evidence="1 6" id="KW-0812">Transmembrane</keyword>
<evidence type="ECO:0000256" key="5">
    <source>
        <dbReference type="ARBA" id="ARBA00046288"/>
    </source>
</evidence>
<dbReference type="InterPro" id="IPR001245">
    <property type="entry name" value="Ser-Thr/Tyr_kinase_cat_dom"/>
</dbReference>
<sequence length="472" mass="52995">MQWTIRFEWISRLQFQDSLDMHPIRMTSFARNRLVWLLVGLFLLASVSGRSLPGVKTDDDTKLLDASKSRLLEDYFNSTATGETASSEPKSFFARVGIYIVGFGCTIVLIVTISVVAVLYLRHKRRMAAVSPYWRQGMSGQLQGVFETSVPLLGREEVETACEDFSNIIDSSPDSVVYKGTLTNGTEIAALSLQRSGATWEQHSELSFRNNVKALARMNHPHLVNLIGYCSQEEPWTRIFIFEYASNGTLYDHLHNKDNKETEHLTWAARMRVIVGAACGLKYMHHELMPPTSHVNFGADTVFLTDDFSAKVSNARATKIRALRADPQKPSWFSLKSIAGYDEAENHDHDYESNIYNFGVFLLEVITGRPPQDEQGASIVDWAAEYLGDPKMMWYTVDPALKSHNHDELVALCKIVNMCLAADSQRPSMAEITEMLTDVLRLTPEMVAAKSTASLWAQLELQDDSASSEMST</sequence>
<dbReference type="SUPFAM" id="SSF56112">
    <property type="entry name" value="Protein kinase-like (PK-like)"/>
    <property type="match status" value="1"/>
</dbReference>
<dbReference type="InterPro" id="IPR000719">
    <property type="entry name" value="Prot_kinase_dom"/>
</dbReference>
<keyword evidence="3 6" id="KW-1133">Transmembrane helix</keyword>
<organism evidence="8 9">
    <name type="scientific">Ceratodon purpureus</name>
    <name type="common">Fire moss</name>
    <name type="synonym">Dicranum purpureum</name>
    <dbReference type="NCBI Taxonomy" id="3225"/>
    <lineage>
        <taxon>Eukaryota</taxon>
        <taxon>Viridiplantae</taxon>
        <taxon>Streptophyta</taxon>
        <taxon>Embryophyta</taxon>
        <taxon>Bryophyta</taxon>
        <taxon>Bryophytina</taxon>
        <taxon>Bryopsida</taxon>
        <taxon>Dicranidae</taxon>
        <taxon>Pseudoditrichales</taxon>
        <taxon>Ditrichaceae</taxon>
        <taxon>Ceratodon</taxon>
    </lineage>
</organism>
<dbReference type="GO" id="GO:0005524">
    <property type="term" value="F:ATP binding"/>
    <property type="evidence" value="ECO:0007669"/>
    <property type="project" value="InterPro"/>
</dbReference>
<keyword evidence="9" id="KW-1185">Reference proteome</keyword>
<dbReference type="Proteomes" id="UP000822688">
    <property type="component" value="Chromosome 2"/>
</dbReference>
<dbReference type="EMBL" id="CM026422">
    <property type="protein sequence ID" value="KAG0587792.1"/>
    <property type="molecule type" value="Genomic_DNA"/>
</dbReference>
<reference evidence="8" key="1">
    <citation type="submission" date="2020-06" db="EMBL/GenBank/DDBJ databases">
        <title>WGS assembly of Ceratodon purpureus strain R40.</title>
        <authorList>
            <person name="Carey S.B."/>
            <person name="Jenkins J."/>
            <person name="Shu S."/>
            <person name="Lovell J.T."/>
            <person name="Sreedasyam A."/>
            <person name="Maumus F."/>
            <person name="Tiley G.P."/>
            <person name="Fernandez-Pozo N."/>
            <person name="Barry K."/>
            <person name="Chen C."/>
            <person name="Wang M."/>
            <person name="Lipzen A."/>
            <person name="Daum C."/>
            <person name="Saski C.A."/>
            <person name="Payton A.C."/>
            <person name="Mcbreen J.C."/>
            <person name="Conrad R.E."/>
            <person name="Kollar L.M."/>
            <person name="Olsson S."/>
            <person name="Huttunen S."/>
            <person name="Landis J.B."/>
            <person name="Wickett N.J."/>
            <person name="Johnson M.G."/>
            <person name="Rensing S.A."/>
            <person name="Grimwood J."/>
            <person name="Schmutz J."/>
            <person name="Mcdaniel S.F."/>
        </authorList>
    </citation>
    <scope>NUCLEOTIDE SEQUENCE</scope>
    <source>
        <strain evidence="8">R40</strain>
    </source>
</reference>
<evidence type="ECO:0000256" key="6">
    <source>
        <dbReference type="SAM" id="Phobius"/>
    </source>
</evidence>
<evidence type="ECO:0000259" key="7">
    <source>
        <dbReference type="PROSITE" id="PS50011"/>
    </source>
</evidence>
<dbReference type="GO" id="GO:0004672">
    <property type="term" value="F:protein kinase activity"/>
    <property type="evidence" value="ECO:0007669"/>
    <property type="project" value="InterPro"/>
</dbReference>
<comment type="subcellular location">
    <subcellularLocation>
        <location evidence="5">Endomembrane system</location>
        <topology evidence="5">Single-pass type I membrane protein</topology>
    </subcellularLocation>
</comment>
<dbReference type="InterPro" id="IPR011009">
    <property type="entry name" value="Kinase-like_dom_sf"/>
</dbReference>
<keyword evidence="2" id="KW-0732">Signal</keyword>
<accession>A0A8T0IXM8</accession>
<evidence type="ECO:0000256" key="2">
    <source>
        <dbReference type="ARBA" id="ARBA00022729"/>
    </source>
</evidence>